<keyword evidence="2" id="KW-1185">Reference proteome</keyword>
<name>A0AA43QN44_9LECA</name>
<comment type="caution">
    <text evidence="1">The sequence shown here is derived from an EMBL/GenBank/DDBJ whole genome shotgun (WGS) entry which is preliminary data.</text>
</comment>
<protein>
    <submittedName>
        <fullName evidence="1">Uncharacterized protein</fullName>
    </submittedName>
</protein>
<sequence>MFASFASADSPSSQAWTNYRPACEFAENRDKNRLHQDYNVRGFTFCLSHIRPSQQIEDYILLHSRMRFFLWSPIKGELQFIRTPWNLQGLHIALNSGENLKTQLMRKWNHNAPGVKDIMPCPPAPQDWLKEHSFLLATFECQDFRLWDLHNCKPMVFYNSRSGDDDADFFHSEGNFYLYLPFHGVLYEVPEIKDDPTKFAKLGTAPEYEGLQLNKLGPAEIFGGRRILDQAAIPSGWTQLPWNPDQQVPVLPPRCKWRNTSNVLTSDDAKSQIIESDDEYFMWFVPENRVSQVAAPLGLEEILRDLRLNSKCHFVRE</sequence>
<dbReference type="AlphaFoldDB" id="A0AA43QN44"/>
<dbReference type="Proteomes" id="UP001161017">
    <property type="component" value="Unassembled WGS sequence"/>
</dbReference>
<organism evidence="1 2">
    <name type="scientific">Ramalina farinacea</name>
    <dbReference type="NCBI Taxonomy" id="258253"/>
    <lineage>
        <taxon>Eukaryota</taxon>
        <taxon>Fungi</taxon>
        <taxon>Dikarya</taxon>
        <taxon>Ascomycota</taxon>
        <taxon>Pezizomycotina</taxon>
        <taxon>Lecanoromycetes</taxon>
        <taxon>OSLEUM clade</taxon>
        <taxon>Lecanoromycetidae</taxon>
        <taxon>Lecanorales</taxon>
        <taxon>Lecanorineae</taxon>
        <taxon>Ramalinaceae</taxon>
        <taxon>Ramalina</taxon>
    </lineage>
</organism>
<proteinExistence type="predicted"/>
<accession>A0AA43QN44</accession>
<gene>
    <name evidence="1" type="ORF">OHK93_008787</name>
</gene>
<evidence type="ECO:0000313" key="2">
    <source>
        <dbReference type="Proteomes" id="UP001161017"/>
    </source>
</evidence>
<dbReference type="EMBL" id="JAPUFD010000009">
    <property type="protein sequence ID" value="MDI1489508.1"/>
    <property type="molecule type" value="Genomic_DNA"/>
</dbReference>
<reference evidence="1" key="1">
    <citation type="journal article" date="2023" name="Genome Biol. Evol.">
        <title>First Whole Genome Sequence and Flow Cytometry Genome Size Data for the Lichen-Forming Fungus Ramalina farinacea (Ascomycota).</title>
        <authorList>
            <person name="Llewellyn T."/>
            <person name="Mian S."/>
            <person name="Hill R."/>
            <person name="Leitch I.J."/>
            <person name="Gaya E."/>
        </authorList>
    </citation>
    <scope>NUCLEOTIDE SEQUENCE</scope>
    <source>
        <strain evidence="1">LIQ254RAFAR</strain>
    </source>
</reference>
<evidence type="ECO:0000313" key="1">
    <source>
        <dbReference type="EMBL" id="MDI1489508.1"/>
    </source>
</evidence>